<comment type="caution">
    <text evidence="2">The sequence shown here is derived from an EMBL/GenBank/DDBJ whole genome shotgun (WGS) entry which is preliminary data.</text>
</comment>
<reference evidence="3" key="1">
    <citation type="submission" date="2015-08" db="EMBL/GenBank/DDBJ databases">
        <title>Fjat-10028 dsm 16317.</title>
        <authorList>
            <person name="Liu B."/>
            <person name="Wang J."/>
            <person name="Zhu Y."/>
            <person name="Liu G."/>
            <person name="Chen Q."/>
            <person name="Chen Z."/>
            <person name="Lan J."/>
            <person name="Che J."/>
            <person name="Ge C."/>
            <person name="Shi H."/>
            <person name="Pan Z."/>
            <person name="Liu X."/>
        </authorList>
    </citation>
    <scope>NUCLEOTIDE SEQUENCE [LARGE SCALE GENOMIC DNA]</scope>
    <source>
        <strain evidence="3">DSM 16317</strain>
    </source>
</reference>
<dbReference type="AlphaFoldDB" id="A0A0M0LCZ7"/>
<dbReference type="STRING" id="263475.AMD00_10090"/>
<accession>A0A0M0LCZ7</accession>
<protein>
    <submittedName>
        <fullName evidence="2">Uncharacterized protein</fullName>
    </submittedName>
</protein>
<sequence>MKNMPFLHNILMVVEKWLEIKDMNFALFACTIVAILIVIFYFLPILRDVSNKLLWIYSCILPSIILVILRYQQEDDEMQYNIINITLLIILLFFLLLPWLFQVCIIRLFINNKRADHIARLSIEEIISEGVSSKKVMEYFVVLILPFITIGSKTIDTLTMCYVLFILIAIFLRLKLFHFNLPLMLFYDICEVRLSDGQIYYLISQRNITLQADSELPREIITLSDELKIAILHK</sequence>
<organism evidence="2 3">
    <name type="scientific">Viridibacillus arvi</name>
    <dbReference type="NCBI Taxonomy" id="263475"/>
    <lineage>
        <taxon>Bacteria</taxon>
        <taxon>Bacillati</taxon>
        <taxon>Bacillota</taxon>
        <taxon>Bacilli</taxon>
        <taxon>Bacillales</taxon>
        <taxon>Caryophanaceae</taxon>
        <taxon>Viridibacillus</taxon>
    </lineage>
</organism>
<evidence type="ECO:0000313" key="3">
    <source>
        <dbReference type="Proteomes" id="UP000036867"/>
    </source>
</evidence>
<evidence type="ECO:0000256" key="1">
    <source>
        <dbReference type="SAM" id="Phobius"/>
    </source>
</evidence>
<feature type="transmembrane region" description="Helical" evidence="1">
    <location>
        <begin position="53"/>
        <end position="71"/>
    </location>
</feature>
<feature type="transmembrane region" description="Helical" evidence="1">
    <location>
        <begin position="25"/>
        <end position="46"/>
    </location>
</feature>
<keyword evidence="3" id="KW-1185">Reference proteome</keyword>
<keyword evidence="1" id="KW-0472">Membrane</keyword>
<keyword evidence="1" id="KW-0812">Transmembrane</keyword>
<dbReference type="EMBL" id="LILB01000005">
    <property type="protein sequence ID" value="KOO48772.1"/>
    <property type="molecule type" value="Genomic_DNA"/>
</dbReference>
<dbReference type="Proteomes" id="UP000036867">
    <property type="component" value="Unassembled WGS sequence"/>
</dbReference>
<evidence type="ECO:0000313" key="2">
    <source>
        <dbReference type="EMBL" id="KOO48772.1"/>
    </source>
</evidence>
<feature type="transmembrane region" description="Helical" evidence="1">
    <location>
        <begin position="83"/>
        <end position="110"/>
    </location>
</feature>
<proteinExistence type="predicted"/>
<feature type="transmembrane region" description="Helical" evidence="1">
    <location>
        <begin position="136"/>
        <end position="151"/>
    </location>
</feature>
<name>A0A0M0LCZ7_9BACL</name>
<gene>
    <name evidence="2" type="ORF">AMD00_10090</name>
</gene>
<keyword evidence="1" id="KW-1133">Transmembrane helix</keyword>